<dbReference type="Pfam" id="PF00153">
    <property type="entry name" value="Mito_carr"/>
    <property type="match status" value="3"/>
</dbReference>
<sequence length="304" mass="33553">MKKEDEVHRPPIRREEKGFRLPRWAVSFISGGVAGTVAKSSVAPLERVKILFQIRSKLYPYTGIVDTMRSIIRQEGYTALWKGNTATVVRIFPYAAVQFLSYEEYRKVLRKVMPGNTTLVNLIGGGAAGATCVLCTYPLDVVRVRLAVSAKTGEYNGILHCITSIIRHKGFTGLFSGIWPTLMGIIPYAAVNFATYEGLKTLVQPEGDLSVTQKLFCGGLAGAIGQTIAYPLDVVRRQMQTAGLKDVHDFAHRNTFSALKSILHNEGAIGLFRGLSINYVRVGPQVAISFTTYETVKKYLETKT</sequence>
<dbReference type="PROSITE" id="PS50920">
    <property type="entry name" value="SOLCAR"/>
    <property type="match status" value="3"/>
</dbReference>
<dbReference type="InterPro" id="IPR018108">
    <property type="entry name" value="MCP_transmembrane"/>
</dbReference>
<dbReference type="InParanoid" id="A0A2P6N751"/>
<evidence type="ECO:0000256" key="9">
    <source>
        <dbReference type="PROSITE-ProRule" id="PRU00282"/>
    </source>
</evidence>
<dbReference type="InterPro" id="IPR002167">
    <property type="entry name" value="GDC-like"/>
</dbReference>
<dbReference type="STRING" id="1890364.A0A2P6N751"/>
<dbReference type="InterPro" id="IPR002067">
    <property type="entry name" value="MCP"/>
</dbReference>
<feature type="repeat" description="Solcar" evidence="9">
    <location>
        <begin position="22"/>
        <end position="108"/>
    </location>
</feature>
<reference evidence="11 12" key="1">
    <citation type="journal article" date="2018" name="Genome Biol. Evol.">
        <title>Multiple Roots of Fruiting Body Formation in Amoebozoa.</title>
        <authorList>
            <person name="Hillmann F."/>
            <person name="Forbes G."/>
            <person name="Novohradska S."/>
            <person name="Ferling I."/>
            <person name="Riege K."/>
            <person name="Groth M."/>
            <person name="Westermann M."/>
            <person name="Marz M."/>
            <person name="Spaller T."/>
            <person name="Winckler T."/>
            <person name="Schaap P."/>
            <person name="Glockner G."/>
        </authorList>
    </citation>
    <scope>NUCLEOTIDE SEQUENCE [LARGE SCALE GENOMIC DNA]</scope>
    <source>
        <strain evidence="11 12">Jena</strain>
    </source>
</reference>
<comment type="subcellular location">
    <subcellularLocation>
        <location evidence="1">Mitochondrion inner membrane</location>
        <topology evidence="1">Multi-pass membrane protein</topology>
    </subcellularLocation>
</comment>
<dbReference type="SUPFAM" id="SSF103506">
    <property type="entry name" value="Mitochondrial carrier"/>
    <property type="match status" value="1"/>
</dbReference>
<dbReference type="AlphaFoldDB" id="A0A2P6N751"/>
<dbReference type="GO" id="GO:0005743">
    <property type="term" value="C:mitochondrial inner membrane"/>
    <property type="evidence" value="ECO:0007669"/>
    <property type="project" value="UniProtKB-SubCell"/>
</dbReference>
<evidence type="ECO:0000256" key="7">
    <source>
        <dbReference type="ARBA" id="ARBA00023128"/>
    </source>
</evidence>
<evidence type="ECO:0000256" key="4">
    <source>
        <dbReference type="ARBA" id="ARBA00022692"/>
    </source>
</evidence>
<evidence type="ECO:0000256" key="2">
    <source>
        <dbReference type="ARBA" id="ARBA00006375"/>
    </source>
</evidence>
<dbReference type="GO" id="GO:0055085">
    <property type="term" value="P:transmembrane transport"/>
    <property type="evidence" value="ECO:0007669"/>
    <property type="project" value="InterPro"/>
</dbReference>
<dbReference type="FunCoup" id="A0A2P6N751">
    <property type="interactions" value="90"/>
</dbReference>
<keyword evidence="12" id="KW-1185">Reference proteome</keyword>
<proteinExistence type="inferred from homology"/>
<gene>
    <name evidence="11" type="ORF">PROFUN_12636</name>
</gene>
<keyword evidence="6" id="KW-0999">Mitochondrion inner membrane</keyword>
<feature type="repeat" description="Solcar" evidence="9">
    <location>
        <begin position="209"/>
        <end position="299"/>
    </location>
</feature>
<dbReference type="InterPro" id="IPR023395">
    <property type="entry name" value="MCP_dom_sf"/>
</dbReference>
<dbReference type="Proteomes" id="UP000241769">
    <property type="component" value="Unassembled WGS sequence"/>
</dbReference>
<organism evidence="11 12">
    <name type="scientific">Planoprotostelium fungivorum</name>
    <dbReference type="NCBI Taxonomy" id="1890364"/>
    <lineage>
        <taxon>Eukaryota</taxon>
        <taxon>Amoebozoa</taxon>
        <taxon>Evosea</taxon>
        <taxon>Variosea</taxon>
        <taxon>Cavosteliida</taxon>
        <taxon>Cavosteliaceae</taxon>
        <taxon>Planoprotostelium</taxon>
    </lineage>
</organism>
<evidence type="ECO:0000256" key="10">
    <source>
        <dbReference type="RuleBase" id="RU000488"/>
    </source>
</evidence>
<evidence type="ECO:0000313" key="11">
    <source>
        <dbReference type="EMBL" id="PRP79774.1"/>
    </source>
</evidence>
<feature type="repeat" description="Solcar" evidence="9">
    <location>
        <begin position="116"/>
        <end position="202"/>
    </location>
</feature>
<keyword evidence="4 9" id="KW-0812">Transmembrane</keyword>
<keyword evidence="5" id="KW-0677">Repeat</keyword>
<dbReference type="EMBL" id="MDYQ01000171">
    <property type="protein sequence ID" value="PRP79774.1"/>
    <property type="molecule type" value="Genomic_DNA"/>
</dbReference>
<dbReference type="PRINTS" id="PR00926">
    <property type="entry name" value="MITOCARRIER"/>
</dbReference>
<name>A0A2P6N751_9EUKA</name>
<comment type="caution">
    <text evidence="11">The sequence shown here is derived from an EMBL/GenBank/DDBJ whole genome shotgun (WGS) entry which is preliminary data.</text>
</comment>
<evidence type="ECO:0000256" key="5">
    <source>
        <dbReference type="ARBA" id="ARBA00022737"/>
    </source>
</evidence>
<keyword evidence="3 10" id="KW-0813">Transport</keyword>
<accession>A0A2P6N751</accession>
<comment type="similarity">
    <text evidence="2 10">Belongs to the mitochondrial carrier (TC 2.A.29) family.</text>
</comment>
<protein>
    <submittedName>
        <fullName evidence="11">Mitochondrial substrate carrier family protein B-like</fullName>
    </submittedName>
</protein>
<keyword evidence="8 9" id="KW-0472">Membrane</keyword>
<keyword evidence="7" id="KW-0496">Mitochondrion</keyword>
<dbReference type="OrthoDB" id="270584at2759"/>
<evidence type="ECO:0000256" key="8">
    <source>
        <dbReference type="ARBA" id="ARBA00023136"/>
    </source>
</evidence>
<evidence type="ECO:0000256" key="3">
    <source>
        <dbReference type="ARBA" id="ARBA00022448"/>
    </source>
</evidence>
<dbReference type="PRINTS" id="PR00928">
    <property type="entry name" value="GRAVESDC"/>
</dbReference>
<dbReference type="PANTHER" id="PTHR24089">
    <property type="entry name" value="SOLUTE CARRIER FAMILY 25"/>
    <property type="match status" value="1"/>
</dbReference>
<evidence type="ECO:0000256" key="6">
    <source>
        <dbReference type="ARBA" id="ARBA00022792"/>
    </source>
</evidence>
<evidence type="ECO:0000313" key="12">
    <source>
        <dbReference type="Proteomes" id="UP000241769"/>
    </source>
</evidence>
<dbReference type="Gene3D" id="1.50.40.10">
    <property type="entry name" value="Mitochondrial carrier domain"/>
    <property type="match status" value="1"/>
</dbReference>
<evidence type="ECO:0000256" key="1">
    <source>
        <dbReference type="ARBA" id="ARBA00004448"/>
    </source>
</evidence>